<keyword evidence="1" id="KW-0812">Transmembrane</keyword>
<gene>
    <name evidence="2" type="ORF">SAMN05421799_103193</name>
</gene>
<keyword evidence="1" id="KW-0472">Membrane</keyword>
<name>A0A1N7LJN5_9BACL</name>
<dbReference type="EMBL" id="FTOO01000003">
    <property type="protein sequence ID" value="SIS74058.1"/>
    <property type="molecule type" value="Genomic_DNA"/>
</dbReference>
<evidence type="ECO:0000313" key="3">
    <source>
        <dbReference type="Proteomes" id="UP000186156"/>
    </source>
</evidence>
<dbReference type="RefSeq" id="WP_076345753.1">
    <property type="nucleotide sequence ID" value="NZ_FTOO01000003.1"/>
</dbReference>
<reference evidence="3" key="1">
    <citation type="submission" date="2017-01" db="EMBL/GenBank/DDBJ databases">
        <authorList>
            <person name="Varghese N."/>
            <person name="Submissions S."/>
        </authorList>
    </citation>
    <scope>NUCLEOTIDE SEQUENCE [LARGE SCALE GENOMIC DNA]</scope>
    <source>
        <strain evidence="3">DSM 16176</strain>
    </source>
</reference>
<sequence length="94" mass="11335">MKFVYWLISAVIVLGGCYYLYLYIRRQDSVEDRYYRLLKELPHHPDDEALRQEIYTLGRKFYRNRKSGIDDAIRWDIEQALAGALKTPEDYKLQ</sequence>
<organism evidence="2 3">
    <name type="scientific">Alicyclobacillus vulcanalis</name>
    <dbReference type="NCBI Taxonomy" id="252246"/>
    <lineage>
        <taxon>Bacteria</taxon>
        <taxon>Bacillati</taxon>
        <taxon>Bacillota</taxon>
        <taxon>Bacilli</taxon>
        <taxon>Bacillales</taxon>
        <taxon>Alicyclobacillaceae</taxon>
        <taxon>Alicyclobacillus</taxon>
    </lineage>
</organism>
<feature type="transmembrane region" description="Helical" evidence="1">
    <location>
        <begin position="6"/>
        <end position="24"/>
    </location>
</feature>
<dbReference type="PROSITE" id="PS51257">
    <property type="entry name" value="PROKAR_LIPOPROTEIN"/>
    <property type="match status" value="1"/>
</dbReference>
<dbReference type="Proteomes" id="UP000186156">
    <property type="component" value="Unassembled WGS sequence"/>
</dbReference>
<evidence type="ECO:0000256" key="1">
    <source>
        <dbReference type="SAM" id="Phobius"/>
    </source>
</evidence>
<proteinExistence type="predicted"/>
<keyword evidence="1" id="KW-1133">Transmembrane helix</keyword>
<accession>A0A1N7LJN5</accession>
<dbReference type="OrthoDB" id="2376270at2"/>
<keyword evidence="3" id="KW-1185">Reference proteome</keyword>
<dbReference type="AlphaFoldDB" id="A0A1N7LJN5"/>
<protein>
    <submittedName>
        <fullName evidence="2">Uncharacterized protein</fullName>
    </submittedName>
</protein>
<evidence type="ECO:0000313" key="2">
    <source>
        <dbReference type="EMBL" id="SIS74058.1"/>
    </source>
</evidence>